<dbReference type="OrthoDB" id="288942at2759"/>
<dbReference type="EMBL" id="KZ678147">
    <property type="protein sequence ID" value="PSN60714.1"/>
    <property type="molecule type" value="Genomic_DNA"/>
</dbReference>
<protein>
    <submittedName>
        <fullName evidence="1">Uncharacterized protein</fullName>
    </submittedName>
</protein>
<gene>
    <name evidence="1" type="ORF">BS50DRAFT_654651</name>
</gene>
<dbReference type="AlphaFoldDB" id="A0A2T2N5M5"/>
<dbReference type="STRING" id="1448308.A0A2T2N5M5"/>
<proteinExistence type="predicted"/>
<reference evidence="1 2" key="1">
    <citation type="journal article" date="2018" name="Front. Microbiol.">
        <title>Genome-Wide Analysis of Corynespora cassiicola Leaf Fall Disease Putative Effectors.</title>
        <authorList>
            <person name="Lopez D."/>
            <person name="Ribeiro S."/>
            <person name="Label P."/>
            <person name="Fumanal B."/>
            <person name="Venisse J.S."/>
            <person name="Kohler A."/>
            <person name="de Oliveira R.R."/>
            <person name="Labutti K."/>
            <person name="Lipzen A."/>
            <person name="Lail K."/>
            <person name="Bauer D."/>
            <person name="Ohm R.A."/>
            <person name="Barry K.W."/>
            <person name="Spatafora J."/>
            <person name="Grigoriev I.V."/>
            <person name="Martin F.M."/>
            <person name="Pujade-Renaud V."/>
        </authorList>
    </citation>
    <scope>NUCLEOTIDE SEQUENCE [LARGE SCALE GENOMIC DNA]</scope>
    <source>
        <strain evidence="1 2">Philippines</strain>
    </source>
</reference>
<evidence type="ECO:0000313" key="2">
    <source>
        <dbReference type="Proteomes" id="UP000240883"/>
    </source>
</evidence>
<accession>A0A2T2N5M5</accession>
<keyword evidence="2" id="KW-1185">Reference proteome</keyword>
<organism evidence="1 2">
    <name type="scientific">Corynespora cassiicola Philippines</name>
    <dbReference type="NCBI Taxonomy" id="1448308"/>
    <lineage>
        <taxon>Eukaryota</taxon>
        <taxon>Fungi</taxon>
        <taxon>Dikarya</taxon>
        <taxon>Ascomycota</taxon>
        <taxon>Pezizomycotina</taxon>
        <taxon>Dothideomycetes</taxon>
        <taxon>Pleosporomycetidae</taxon>
        <taxon>Pleosporales</taxon>
        <taxon>Corynesporascaceae</taxon>
        <taxon>Corynespora</taxon>
    </lineage>
</organism>
<dbReference type="Proteomes" id="UP000240883">
    <property type="component" value="Unassembled WGS sequence"/>
</dbReference>
<name>A0A2T2N5M5_CORCC</name>
<sequence length="270" mass="32139">MAYTKELIASAEKSQHHQLQSPLFGRTPAELRNNIFDLALSAYQDMSCAFHRDRQYWRPNYLGPIRQNVTLLRTCKRVWLETWNTPDLKLGDRTLHLSPNTPLTQGFCDMFPIEKLAYFKKVRFFNPKDDSVYRILDHLPTLRPHTFIMTMRLEDWSCNTGFIFDMWFLTHIGHSFHVFSSSINQIIMEFEMIKEQESHLDGFISAVRKLHSEMLVGFTSPLKFRIDPVEYRQEYICHMSEGYWARNVHIPFKRPRNVVKKTIMFRKVIE</sequence>
<evidence type="ECO:0000313" key="1">
    <source>
        <dbReference type="EMBL" id="PSN60714.1"/>
    </source>
</evidence>